<feature type="non-terminal residue" evidence="7">
    <location>
        <position position="1"/>
    </location>
</feature>
<keyword evidence="4" id="KW-0472">Membrane</keyword>
<evidence type="ECO:0000256" key="5">
    <source>
        <dbReference type="ARBA" id="ARBA00023242"/>
    </source>
</evidence>
<keyword evidence="8" id="KW-1185">Reference proteome</keyword>
<feature type="non-terminal residue" evidence="7">
    <location>
        <position position="236"/>
    </location>
</feature>
<evidence type="ECO:0000256" key="6">
    <source>
        <dbReference type="ARBA" id="ARBA00034303"/>
    </source>
</evidence>
<dbReference type="Pfam" id="PF05705">
    <property type="entry name" value="DUF829"/>
    <property type="match status" value="1"/>
</dbReference>
<evidence type="ECO:0000256" key="4">
    <source>
        <dbReference type="ARBA" id="ARBA00023136"/>
    </source>
</evidence>
<comment type="similarity">
    <text evidence="1">Belongs to the TMEM53 family.</text>
</comment>
<evidence type="ECO:0000256" key="3">
    <source>
        <dbReference type="ARBA" id="ARBA00022989"/>
    </source>
</evidence>
<sequence length="236" mass="26358">LILVTSWLDAAPRHVAKYIVGIQKIFPTSRILLITTTSFHFLFQPTTQRLRELQPAVNILKDTPPCEKILLYCFSNGGSTAAFMIARAFRAQTKQSLPLSKAIFDSAPGNGGYLATVRAFAVGLPRARFVRALGLALLRVFLALWYLAETITATENVTDIMRRGLNDRLLFTTNAARLYFYSTNDSMVPWQDVEAHASSASSAGYKVHTVRYVGSSHVGHIMQDEARYWAAVEQLW</sequence>
<name>A0A6G1IEF2_9PLEO</name>
<keyword evidence="2" id="KW-0812">Transmembrane</keyword>
<evidence type="ECO:0000313" key="8">
    <source>
        <dbReference type="Proteomes" id="UP000799291"/>
    </source>
</evidence>
<evidence type="ECO:0000256" key="1">
    <source>
        <dbReference type="ARBA" id="ARBA00007387"/>
    </source>
</evidence>
<dbReference type="PANTHER" id="PTHR12265:SF30">
    <property type="entry name" value="TRANSMEMBRANE PROTEIN 53"/>
    <property type="match status" value="1"/>
</dbReference>
<keyword evidence="3" id="KW-1133">Transmembrane helix</keyword>
<protein>
    <recommendedName>
        <fullName evidence="9">DUF829-domain-containing protein</fullName>
    </recommendedName>
</protein>
<dbReference type="PANTHER" id="PTHR12265">
    <property type="entry name" value="TRANSMEMBRANE PROTEIN 53"/>
    <property type="match status" value="1"/>
</dbReference>
<comment type="subcellular location">
    <subcellularLocation>
        <location evidence="6">Nucleus outer membrane</location>
        <topology evidence="6">Single-pass membrane protein</topology>
    </subcellularLocation>
</comment>
<reference evidence="7" key="1">
    <citation type="journal article" date="2020" name="Stud. Mycol.">
        <title>101 Dothideomycetes genomes: a test case for predicting lifestyles and emergence of pathogens.</title>
        <authorList>
            <person name="Haridas S."/>
            <person name="Albert R."/>
            <person name="Binder M."/>
            <person name="Bloem J."/>
            <person name="Labutti K."/>
            <person name="Salamov A."/>
            <person name="Andreopoulos B."/>
            <person name="Baker S."/>
            <person name="Barry K."/>
            <person name="Bills G."/>
            <person name="Bluhm B."/>
            <person name="Cannon C."/>
            <person name="Castanera R."/>
            <person name="Culley D."/>
            <person name="Daum C."/>
            <person name="Ezra D."/>
            <person name="Gonzalez J."/>
            <person name="Henrissat B."/>
            <person name="Kuo A."/>
            <person name="Liang C."/>
            <person name="Lipzen A."/>
            <person name="Lutzoni F."/>
            <person name="Magnuson J."/>
            <person name="Mondo S."/>
            <person name="Nolan M."/>
            <person name="Ohm R."/>
            <person name="Pangilinan J."/>
            <person name="Park H.-J."/>
            <person name="Ramirez L."/>
            <person name="Alfaro M."/>
            <person name="Sun H."/>
            <person name="Tritt A."/>
            <person name="Yoshinaga Y."/>
            <person name="Zwiers L.-H."/>
            <person name="Turgeon B."/>
            <person name="Goodwin S."/>
            <person name="Spatafora J."/>
            <person name="Crous P."/>
            <person name="Grigoriev I."/>
        </authorList>
    </citation>
    <scope>NUCLEOTIDE SEQUENCE</scope>
    <source>
        <strain evidence="7">CBS 122367</strain>
    </source>
</reference>
<organism evidence="7 8">
    <name type="scientific">Lentithecium fluviatile CBS 122367</name>
    <dbReference type="NCBI Taxonomy" id="1168545"/>
    <lineage>
        <taxon>Eukaryota</taxon>
        <taxon>Fungi</taxon>
        <taxon>Dikarya</taxon>
        <taxon>Ascomycota</taxon>
        <taxon>Pezizomycotina</taxon>
        <taxon>Dothideomycetes</taxon>
        <taxon>Pleosporomycetidae</taxon>
        <taxon>Pleosporales</taxon>
        <taxon>Massarineae</taxon>
        <taxon>Lentitheciaceae</taxon>
        <taxon>Lentithecium</taxon>
    </lineage>
</organism>
<evidence type="ECO:0000313" key="7">
    <source>
        <dbReference type="EMBL" id="KAF2676478.1"/>
    </source>
</evidence>
<dbReference type="SUPFAM" id="SSF53474">
    <property type="entry name" value="alpha/beta-Hydrolases"/>
    <property type="match status" value="1"/>
</dbReference>
<evidence type="ECO:0000256" key="2">
    <source>
        <dbReference type="ARBA" id="ARBA00022692"/>
    </source>
</evidence>
<dbReference type="InterPro" id="IPR008547">
    <property type="entry name" value="DUF829_TMEM53"/>
</dbReference>
<dbReference type="Gene3D" id="3.40.50.1820">
    <property type="entry name" value="alpha/beta hydrolase"/>
    <property type="match status" value="1"/>
</dbReference>
<dbReference type="InterPro" id="IPR029058">
    <property type="entry name" value="AB_hydrolase_fold"/>
</dbReference>
<gene>
    <name evidence="7" type="ORF">K458DRAFT_243098</name>
</gene>
<dbReference type="EMBL" id="MU005634">
    <property type="protein sequence ID" value="KAF2676478.1"/>
    <property type="molecule type" value="Genomic_DNA"/>
</dbReference>
<evidence type="ECO:0008006" key="9">
    <source>
        <dbReference type="Google" id="ProtNLM"/>
    </source>
</evidence>
<dbReference type="OrthoDB" id="77878at2759"/>
<accession>A0A6G1IEF2</accession>
<dbReference type="GO" id="GO:0005640">
    <property type="term" value="C:nuclear outer membrane"/>
    <property type="evidence" value="ECO:0007669"/>
    <property type="project" value="UniProtKB-SubCell"/>
</dbReference>
<dbReference type="Proteomes" id="UP000799291">
    <property type="component" value="Unassembled WGS sequence"/>
</dbReference>
<keyword evidence="5" id="KW-0539">Nucleus</keyword>
<dbReference type="AlphaFoldDB" id="A0A6G1IEF2"/>
<proteinExistence type="inferred from homology"/>